<gene>
    <name evidence="1" type="ORF">ACOLOM_LOCUS12853</name>
</gene>
<sequence length="50" mass="5697">MKFCAAYTGWDEGGKQRSKVKVEPPPSHADRHKDILSPELDLQKEIFAEI</sequence>
<dbReference type="Proteomes" id="UP000789525">
    <property type="component" value="Unassembled WGS sequence"/>
</dbReference>
<dbReference type="EMBL" id="CAJVPT010054830">
    <property type="protein sequence ID" value="CAG8754082.1"/>
    <property type="molecule type" value="Genomic_DNA"/>
</dbReference>
<organism evidence="1 2">
    <name type="scientific">Acaulospora colombiana</name>
    <dbReference type="NCBI Taxonomy" id="27376"/>
    <lineage>
        <taxon>Eukaryota</taxon>
        <taxon>Fungi</taxon>
        <taxon>Fungi incertae sedis</taxon>
        <taxon>Mucoromycota</taxon>
        <taxon>Glomeromycotina</taxon>
        <taxon>Glomeromycetes</taxon>
        <taxon>Diversisporales</taxon>
        <taxon>Acaulosporaceae</taxon>
        <taxon>Acaulospora</taxon>
    </lineage>
</organism>
<comment type="caution">
    <text evidence="1">The sequence shown here is derived from an EMBL/GenBank/DDBJ whole genome shotgun (WGS) entry which is preliminary data.</text>
</comment>
<evidence type="ECO:0000313" key="2">
    <source>
        <dbReference type="Proteomes" id="UP000789525"/>
    </source>
</evidence>
<evidence type="ECO:0000313" key="1">
    <source>
        <dbReference type="EMBL" id="CAG8754082.1"/>
    </source>
</evidence>
<proteinExistence type="predicted"/>
<reference evidence="1" key="1">
    <citation type="submission" date="2021-06" db="EMBL/GenBank/DDBJ databases">
        <authorList>
            <person name="Kallberg Y."/>
            <person name="Tangrot J."/>
            <person name="Rosling A."/>
        </authorList>
    </citation>
    <scope>NUCLEOTIDE SEQUENCE</scope>
    <source>
        <strain evidence="1">CL356</strain>
    </source>
</reference>
<name>A0ACA9QMF3_9GLOM</name>
<accession>A0ACA9QMF3</accession>
<protein>
    <submittedName>
        <fullName evidence="1">14180_t:CDS:1</fullName>
    </submittedName>
</protein>
<keyword evidence="2" id="KW-1185">Reference proteome</keyword>